<name>A0A6A6Y3C5_9PEZI</name>
<evidence type="ECO:0000313" key="4">
    <source>
        <dbReference type="RefSeq" id="XP_033569987.1"/>
    </source>
</evidence>
<dbReference type="AlphaFoldDB" id="A0A6A6Y3C5"/>
<reference evidence="2 4" key="1">
    <citation type="journal article" date="2020" name="Stud. Mycol.">
        <title>101 Dothideomycetes genomes: a test case for predicting lifestyles and emergence of pathogens.</title>
        <authorList>
            <person name="Haridas S."/>
            <person name="Albert R."/>
            <person name="Binder M."/>
            <person name="Bloem J."/>
            <person name="Labutti K."/>
            <person name="Salamov A."/>
            <person name="Andreopoulos B."/>
            <person name="Baker S."/>
            <person name="Barry K."/>
            <person name="Bills G."/>
            <person name="Bluhm B."/>
            <person name="Cannon C."/>
            <person name="Castanera R."/>
            <person name="Culley D."/>
            <person name="Daum C."/>
            <person name="Ezra D."/>
            <person name="Gonzalez J."/>
            <person name="Henrissat B."/>
            <person name="Kuo A."/>
            <person name="Liang C."/>
            <person name="Lipzen A."/>
            <person name="Lutzoni F."/>
            <person name="Magnuson J."/>
            <person name="Mondo S."/>
            <person name="Nolan M."/>
            <person name="Ohm R."/>
            <person name="Pangilinan J."/>
            <person name="Park H.-J."/>
            <person name="Ramirez L."/>
            <person name="Alfaro M."/>
            <person name="Sun H."/>
            <person name="Tritt A."/>
            <person name="Yoshinaga Y."/>
            <person name="Zwiers L.-H."/>
            <person name="Turgeon B."/>
            <person name="Goodwin S."/>
            <person name="Spatafora J."/>
            <person name="Crous P."/>
            <person name="Grigoriev I."/>
        </authorList>
    </citation>
    <scope>NUCLEOTIDE SEQUENCE</scope>
    <source>
        <strain evidence="2 4">CBS 304.34</strain>
    </source>
</reference>
<dbReference type="EMBL" id="MU003720">
    <property type="protein sequence ID" value="KAF2803023.1"/>
    <property type="molecule type" value="Genomic_DNA"/>
</dbReference>
<sequence>MSNYNDDDACPGSPGLEPVHPKATPSPSPPPFIPQQNPTKPSNRRTRPSQGDKVLISFMDANRPEIAHLVGEQALNSDSGSEADEEDMEEDIVSHSPLASSAHQTAGISPGSDLVGTAQAAQTANSRGLKDTASPPRRGSMQSDSEKFVELPCPMSKPVDAGRVDRPLHGERTARDIDGQSTARSLS</sequence>
<reference evidence="4" key="3">
    <citation type="submission" date="2025-04" db="UniProtKB">
        <authorList>
            <consortium name="RefSeq"/>
        </authorList>
    </citation>
    <scope>IDENTIFICATION</scope>
    <source>
        <strain evidence="4">CBS 304.34</strain>
    </source>
</reference>
<dbReference type="GeneID" id="54453930"/>
<keyword evidence="3" id="KW-1185">Reference proteome</keyword>
<dbReference type="Proteomes" id="UP000504636">
    <property type="component" value="Unplaced"/>
</dbReference>
<feature type="compositionally biased region" description="Pro residues" evidence="1">
    <location>
        <begin position="24"/>
        <end position="33"/>
    </location>
</feature>
<evidence type="ECO:0000256" key="1">
    <source>
        <dbReference type="SAM" id="MobiDB-lite"/>
    </source>
</evidence>
<feature type="compositionally biased region" description="Basic and acidic residues" evidence="1">
    <location>
        <begin position="160"/>
        <end position="178"/>
    </location>
</feature>
<proteinExistence type="predicted"/>
<dbReference type="RefSeq" id="XP_033569987.1">
    <property type="nucleotide sequence ID" value="XM_033713037.1"/>
</dbReference>
<organism evidence="2">
    <name type="scientific">Mytilinidion resinicola</name>
    <dbReference type="NCBI Taxonomy" id="574789"/>
    <lineage>
        <taxon>Eukaryota</taxon>
        <taxon>Fungi</taxon>
        <taxon>Dikarya</taxon>
        <taxon>Ascomycota</taxon>
        <taxon>Pezizomycotina</taxon>
        <taxon>Dothideomycetes</taxon>
        <taxon>Pleosporomycetidae</taxon>
        <taxon>Mytilinidiales</taxon>
        <taxon>Mytilinidiaceae</taxon>
        <taxon>Mytilinidion</taxon>
    </lineage>
</organism>
<evidence type="ECO:0000313" key="3">
    <source>
        <dbReference type="Proteomes" id="UP000504636"/>
    </source>
</evidence>
<accession>A0A6A6Y3C5</accession>
<feature type="region of interest" description="Disordered" evidence="1">
    <location>
        <begin position="1"/>
        <end position="187"/>
    </location>
</feature>
<reference evidence="4" key="2">
    <citation type="submission" date="2020-04" db="EMBL/GenBank/DDBJ databases">
        <authorList>
            <consortium name="NCBI Genome Project"/>
        </authorList>
    </citation>
    <scope>NUCLEOTIDE SEQUENCE</scope>
    <source>
        <strain evidence="4">CBS 304.34</strain>
    </source>
</reference>
<feature type="compositionally biased region" description="Acidic residues" evidence="1">
    <location>
        <begin position="81"/>
        <end position="91"/>
    </location>
</feature>
<evidence type="ECO:0000313" key="2">
    <source>
        <dbReference type="EMBL" id="KAF2803023.1"/>
    </source>
</evidence>
<dbReference type="OrthoDB" id="6077919at2759"/>
<gene>
    <name evidence="2 4" type="ORF">BDZ99DRAFT_179226</name>
</gene>
<protein>
    <submittedName>
        <fullName evidence="2 4">Uncharacterized protein</fullName>
    </submittedName>
</protein>
<feature type="compositionally biased region" description="Polar residues" evidence="1">
    <location>
        <begin position="97"/>
        <end position="107"/>
    </location>
</feature>